<dbReference type="AlphaFoldDB" id="A0A1H6L6B2"/>
<accession>A0A1H6L6B2</accession>
<feature type="transmembrane region" description="Helical" evidence="2">
    <location>
        <begin position="505"/>
        <end position="527"/>
    </location>
</feature>
<evidence type="ECO:0000256" key="2">
    <source>
        <dbReference type="SAM" id="Phobius"/>
    </source>
</evidence>
<feature type="transmembrane region" description="Helical" evidence="2">
    <location>
        <begin position="280"/>
        <end position="299"/>
    </location>
</feature>
<feature type="transmembrane region" description="Helical" evidence="2">
    <location>
        <begin position="319"/>
        <end position="342"/>
    </location>
</feature>
<organism evidence="3 4">
    <name type="scientific">Ruminococcus flavefaciens</name>
    <dbReference type="NCBI Taxonomy" id="1265"/>
    <lineage>
        <taxon>Bacteria</taxon>
        <taxon>Bacillati</taxon>
        <taxon>Bacillota</taxon>
        <taxon>Clostridia</taxon>
        <taxon>Eubacteriales</taxon>
        <taxon>Oscillospiraceae</taxon>
        <taxon>Ruminococcus</taxon>
    </lineage>
</organism>
<dbReference type="Gene3D" id="3.40.1110.10">
    <property type="entry name" value="Calcium-transporting ATPase, cytoplasmic domain N"/>
    <property type="match status" value="1"/>
</dbReference>
<dbReference type="Proteomes" id="UP000183190">
    <property type="component" value="Unassembled WGS sequence"/>
</dbReference>
<keyword evidence="2" id="KW-0812">Transmembrane</keyword>
<dbReference type="OrthoDB" id="1862699at2"/>
<evidence type="ECO:0000313" key="3">
    <source>
        <dbReference type="EMBL" id="SEH81699.1"/>
    </source>
</evidence>
<feature type="transmembrane region" description="Helical" evidence="2">
    <location>
        <begin position="384"/>
        <end position="403"/>
    </location>
</feature>
<feature type="transmembrane region" description="Helical" evidence="2">
    <location>
        <begin position="815"/>
        <end position="838"/>
    </location>
</feature>
<keyword evidence="2" id="KW-0472">Membrane</keyword>
<keyword evidence="2" id="KW-1133">Transmembrane helix</keyword>
<dbReference type="RefSeq" id="WP_074718576.1">
    <property type="nucleotide sequence ID" value="NZ_FNWV01000014.1"/>
</dbReference>
<feature type="compositionally biased region" description="Basic and acidic residues" evidence="1">
    <location>
        <begin position="119"/>
        <end position="138"/>
    </location>
</feature>
<evidence type="ECO:0000256" key="1">
    <source>
        <dbReference type="SAM" id="MobiDB-lite"/>
    </source>
</evidence>
<reference evidence="3 4" key="1">
    <citation type="submission" date="2016-10" db="EMBL/GenBank/DDBJ databases">
        <authorList>
            <person name="de Groot N.N."/>
        </authorList>
    </citation>
    <scope>NUCLEOTIDE SEQUENCE [LARGE SCALE GENOMIC DNA]</scope>
    <source>
        <strain evidence="3 4">YAD2003</strain>
    </source>
</reference>
<evidence type="ECO:0000313" key="4">
    <source>
        <dbReference type="Proteomes" id="UP000183190"/>
    </source>
</evidence>
<feature type="transmembrane region" description="Helical" evidence="2">
    <location>
        <begin position="784"/>
        <end position="808"/>
    </location>
</feature>
<feature type="transmembrane region" description="Helical" evidence="2">
    <location>
        <begin position="475"/>
        <end position="493"/>
    </location>
</feature>
<feature type="region of interest" description="Disordered" evidence="1">
    <location>
        <begin position="1"/>
        <end position="26"/>
    </location>
</feature>
<name>A0A1H6L6B2_RUMFL</name>
<gene>
    <name evidence="3" type="ORF">SAMN02910265_02862</name>
</gene>
<dbReference type="GO" id="GO:0000166">
    <property type="term" value="F:nucleotide binding"/>
    <property type="evidence" value="ECO:0007669"/>
    <property type="project" value="InterPro"/>
</dbReference>
<feature type="transmembrane region" description="Helical" evidence="2">
    <location>
        <begin position="354"/>
        <end position="372"/>
    </location>
</feature>
<feature type="region of interest" description="Disordered" evidence="1">
    <location>
        <begin position="92"/>
        <end position="154"/>
    </location>
</feature>
<dbReference type="InterPro" id="IPR023299">
    <property type="entry name" value="ATPase_P-typ_cyto_dom_N"/>
</dbReference>
<sequence length="843" mass="93499">MSEQKPSLEAILDEYSPDNNGPKTKVGRVDAQKIINSTVDSPDIVQKAKSRPPVSHEKSALFDNALRNEQPADAVKPADLSRHKIAVVSSDAMSEIRTNPQRKVIPSGVVTPVQMNPDEAPKIRRMSESTRAKEADGKKYKKKRKGKKDNDYTYAKETPDGEYMYAPPEFKKKKRTRIQIIQAAESPEGRKQITDIVPSPAAVEAAKPVEPAPRAELTSINLSEKAQIDAGQLDVHITQEADEYMSVHSKRKRTKRIVDFNYYGDVEDVGRDIYELKSTISVRVVILAMTAFLSLFITISNQFQLPLLDFLSMSHIKTYLTTHLVLGVISILSSMAVITKGVKKLVSLKADSDSMTAVTAISCLIALIPAFLRPDLVTTENIHIYMPVGILALFINAVGKLLIIRRAARNFKFVSKNFDRHGVTYVTDEERAERITRGTLGDFPILASMRKTDFLTDFLRYTYSSDMTDEFCKKATPICLIASIIVSFFLTFFCKGTFFNLDSAAFGFSIFSMLICATSCIAIPFVVNIPLENVSNSAIRNKGIMLGYQSVDDFYDTNSILIDASSLFPEGTVRLDGIKVFSNTKLDEALLEAASLTATAGSIMSQLFTDVIAGRNGVLYPIENYSYEEGMGMCGWINNKRVLFGNRELMTSHNIEGVPTKTQEAEMVDGKKDAMYLSISGNLAAMFVVDIVADRYVKKWSKKLCKNKICLFVKSIDPCITVKKLNTLFGIPEDMSKILPKKLHEDFYEETKKAVRLSSSMATTGKFSSLAELLIGTKVVHTSAIIGLILQTASIILGFGLCMLLILSKAFRSNYVYMSATALTVYNLVWAAVTYIAVSIKKT</sequence>
<dbReference type="EMBL" id="FNWV01000014">
    <property type="protein sequence ID" value="SEH81699.1"/>
    <property type="molecule type" value="Genomic_DNA"/>
</dbReference>
<protein>
    <submittedName>
        <fullName evidence="3">Cu+-exporting ATPase</fullName>
    </submittedName>
</protein>
<proteinExistence type="predicted"/>